<name>A0A815BH80_9BILA</name>
<reference evidence="2" key="1">
    <citation type="submission" date="2021-02" db="EMBL/GenBank/DDBJ databases">
        <authorList>
            <person name="Nowell W R."/>
        </authorList>
    </citation>
    <scope>NUCLEOTIDE SEQUENCE</scope>
</reference>
<evidence type="ECO:0000313" key="6">
    <source>
        <dbReference type="Proteomes" id="UP000663845"/>
    </source>
</evidence>
<dbReference type="Gene3D" id="2.60.40.10">
    <property type="entry name" value="Immunoglobulins"/>
    <property type="match status" value="1"/>
</dbReference>
<dbReference type="EMBL" id="CAJOAY010005341">
    <property type="protein sequence ID" value="CAF4104257.1"/>
    <property type="molecule type" value="Genomic_DNA"/>
</dbReference>
<dbReference type="EMBL" id="CAJNON010000636">
    <property type="protein sequence ID" value="CAF1341085.1"/>
    <property type="molecule type" value="Genomic_DNA"/>
</dbReference>
<dbReference type="SUPFAM" id="SSF48726">
    <property type="entry name" value="Immunoglobulin"/>
    <property type="match status" value="1"/>
</dbReference>
<evidence type="ECO:0000313" key="5">
    <source>
        <dbReference type="EMBL" id="CAF4131630.1"/>
    </source>
</evidence>
<dbReference type="AlphaFoldDB" id="A0A815BH80"/>
<dbReference type="InterPro" id="IPR036179">
    <property type="entry name" value="Ig-like_dom_sf"/>
</dbReference>
<evidence type="ECO:0000313" key="3">
    <source>
        <dbReference type="EMBL" id="CAF1341085.1"/>
    </source>
</evidence>
<feature type="domain" description="Immunoglobulin I-set" evidence="1">
    <location>
        <begin position="7"/>
        <end position="48"/>
    </location>
</feature>
<comment type="caution">
    <text evidence="2">The sequence shown here is derived from an EMBL/GenBank/DDBJ whole genome shotgun (WGS) entry which is preliminary data.</text>
</comment>
<dbReference type="InterPro" id="IPR013098">
    <property type="entry name" value="Ig_I-set"/>
</dbReference>
<dbReference type="Proteomes" id="UP000663845">
    <property type="component" value="Unassembled WGS sequence"/>
</dbReference>
<evidence type="ECO:0000259" key="1">
    <source>
        <dbReference type="Pfam" id="PF07679"/>
    </source>
</evidence>
<dbReference type="Proteomes" id="UP000663891">
    <property type="component" value="Unassembled WGS sequence"/>
</dbReference>
<evidence type="ECO:0000313" key="2">
    <source>
        <dbReference type="EMBL" id="CAF1269946.1"/>
    </source>
</evidence>
<evidence type="ECO:0000313" key="4">
    <source>
        <dbReference type="EMBL" id="CAF4104257.1"/>
    </source>
</evidence>
<dbReference type="Pfam" id="PF07679">
    <property type="entry name" value="I-set"/>
    <property type="match status" value="1"/>
</dbReference>
<proteinExistence type="predicted"/>
<gene>
    <name evidence="2" type="ORF">JYZ213_LOCUS30637</name>
    <name evidence="4" type="ORF">OKA104_LOCUS35848</name>
    <name evidence="5" type="ORF">OXD698_LOCUS37044</name>
    <name evidence="3" type="ORF">VCS650_LOCUS33229</name>
</gene>
<dbReference type="Proteomes" id="UP000663844">
    <property type="component" value="Unassembled WGS sequence"/>
</dbReference>
<dbReference type="EMBL" id="CAJOAZ010006353">
    <property type="protein sequence ID" value="CAF4131630.1"/>
    <property type="molecule type" value="Genomic_DNA"/>
</dbReference>
<protein>
    <recommendedName>
        <fullName evidence="1">Immunoglobulin I-set domain-containing protein</fullName>
    </recommendedName>
</protein>
<sequence>MLNNLYKGAKYTITRDGDQCILVMNNATPDDVDEYSIKARNKGGSRMCRSPPRLRLPPKYQDVLNYDKDEPIFIKIPYTNSPLANVMLSKDGNGITKDKNILIDVNNRAITLTI</sequence>
<dbReference type="InterPro" id="IPR013783">
    <property type="entry name" value="Ig-like_fold"/>
</dbReference>
<organism evidence="2 6">
    <name type="scientific">Adineta steineri</name>
    <dbReference type="NCBI Taxonomy" id="433720"/>
    <lineage>
        <taxon>Eukaryota</taxon>
        <taxon>Metazoa</taxon>
        <taxon>Spiralia</taxon>
        <taxon>Gnathifera</taxon>
        <taxon>Rotifera</taxon>
        <taxon>Eurotatoria</taxon>
        <taxon>Bdelloidea</taxon>
        <taxon>Adinetida</taxon>
        <taxon>Adinetidae</taxon>
        <taxon>Adineta</taxon>
    </lineage>
</organism>
<dbReference type="OrthoDB" id="10114328at2759"/>
<accession>A0A815BH80</accession>
<dbReference type="EMBL" id="CAJNOG010000494">
    <property type="protein sequence ID" value="CAF1269946.1"/>
    <property type="molecule type" value="Genomic_DNA"/>
</dbReference>
<dbReference type="Proteomes" id="UP000663881">
    <property type="component" value="Unassembled WGS sequence"/>
</dbReference>